<accession>A0A090QK49</accession>
<name>A0A090QK49_9GAMM</name>
<organism evidence="1 2">
    <name type="scientific">Photobacterium aphoticum</name>
    <dbReference type="NCBI Taxonomy" id="754436"/>
    <lineage>
        <taxon>Bacteria</taxon>
        <taxon>Pseudomonadati</taxon>
        <taxon>Pseudomonadota</taxon>
        <taxon>Gammaproteobacteria</taxon>
        <taxon>Vibrionales</taxon>
        <taxon>Vibrionaceae</taxon>
        <taxon>Photobacterium</taxon>
    </lineage>
</organism>
<comment type="caution">
    <text evidence="1">The sequence shown here is derived from an EMBL/GenBank/DDBJ whole genome shotgun (WGS) entry which is preliminary data.</text>
</comment>
<evidence type="ECO:0000313" key="2">
    <source>
        <dbReference type="Proteomes" id="UP000029227"/>
    </source>
</evidence>
<sequence>MDTQQKQLKDSMLSSPTLRCLGTEPFWGIDVKGKALIFSDLGGEETLYNINFYSSSINHTNRWVMQAINKEAESPISLALHQTNQCTDGMSDFVYQHEVIITMPDHAVYSGCCNRLPTSKENNQ</sequence>
<dbReference type="eggNOG" id="ENOG5031976">
    <property type="taxonomic scope" value="Bacteria"/>
</dbReference>
<evidence type="ECO:0000313" key="1">
    <source>
        <dbReference type="EMBL" id="GAL03480.1"/>
    </source>
</evidence>
<dbReference type="AlphaFoldDB" id="A0A090QK49"/>
<dbReference type="STRING" id="754436.JCM19237_6374"/>
<dbReference type="Proteomes" id="UP000029227">
    <property type="component" value="Unassembled WGS sequence"/>
</dbReference>
<protein>
    <submittedName>
        <fullName evidence="1">Uncharacterized protein</fullName>
    </submittedName>
</protein>
<reference evidence="1 2" key="1">
    <citation type="journal article" date="2014" name="Genome Announc.">
        <title>Draft Genome Sequences of Two Vibrionaceae Species, Vibrio ponticus C121 and Photobacterium aphoticum C119, Isolated as Coral Reef Microbiota.</title>
        <authorList>
            <person name="Al-saari N."/>
            <person name="Meirelles P.M."/>
            <person name="Mino S."/>
            <person name="Suda W."/>
            <person name="Oshima K."/>
            <person name="Hattori M."/>
            <person name="Ohkuma M."/>
            <person name="Thompson F.L."/>
            <person name="Gomez-Gil B."/>
            <person name="Sawabe T."/>
            <person name="Sawabe T."/>
        </authorList>
    </citation>
    <scope>NUCLEOTIDE SEQUENCE [LARGE SCALE GENOMIC DNA]</scope>
    <source>
        <strain evidence="1 2">JCM 19237</strain>
    </source>
</reference>
<dbReference type="EMBL" id="BBMN01000002">
    <property type="protein sequence ID" value="GAL03480.1"/>
    <property type="molecule type" value="Genomic_DNA"/>
</dbReference>
<proteinExistence type="predicted"/>
<gene>
    <name evidence="1" type="ORF">JCM19237_6374</name>
</gene>